<evidence type="ECO:0000256" key="4">
    <source>
        <dbReference type="ARBA" id="ARBA00009845"/>
    </source>
</evidence>
<evidence type="ECO:0000313" key="12">
    <source>
        <dbReference type="EMBL" id="ALD15529.1"/>
    </source>
</evidence>
<dbReference type="EMBL" id="CP009254">
    <property type="protein sequence ID" value="ALD15529.1"/>
    <property type="molecule type" value="Genomic_DNA"/>
</dbReference>
<comment type="catalytic activity">
    <reaction evidence="1 10">
        <text>(2R,3S)-3-isopropylmalate = (2S)-2-isopropylmalate</text>
        <dbReference type="Rhea" id="RHEA:32287"/>
        <dbReference type="ChEBI" id="CHEBI:1178"/>
        <dbReference type="ChEBI" id="CHEBI:35121"/>
        <dbReference type="EC" id="4.2.1.33"/>
    </reaction>
</comment>
<evidence type="ECO:0000256" key="9">
    <source>
        <dbReference type="ARBA" id="ARBA00023304"/>
    </source>
</evidence>
<dbReference type="PATRIC" id="fig|1265350.3.peg.594"/>
<evidence type="ECO:0000256" key="3">
    <source>
        <dbReference type="ARBA" id="ARBA00004729"/>
    </source>
</evidence>
<dbReference type="FunFam" id="3.20.19.10:FF:000003">
    <property type="entry name" value="3-isopropylmalate dehydratase small subunit"/>
    <property type="match status" value="1"/>
</dbReference>
<comment type="subunit">
    <text evidence="5 10">Heterodimer of LeuC and LeuD.</text>
</comment>
<keyword evidence="12" id="KW-0413">Isomerase</keyword>
<evidence type="ECO:0000256" key="1">
    <source>
        <dbReference type="ARBA" id="ARBA00000491"/>
    </source>
</evidence>
<keyword evidence="9 10" id="KW-0100">Branched-chain amino acid biosynthesis</keyword>
<keyword evidence="6 10" id="KW-0432">Leucine biosynthesis</keyword>
<dbReference type="InterPro" id="IPR033940">
    <property type="entry name" value="IPMI_Swivel"/>
</dbReference>
<dbReference type="NCBIfam" id="TIGR00171">
    <property type="entry name" value="leuD"/>
    <property type="match status" value="1"/>
</dbReference>
<dbReference type="GO" id="GO:0009098">
    <property type="term" value="P:L-leucine biosynthetic process"/>
    <property type="evidence" value="ECO:0007669"/>
    <property type="project" value="UniProtKB-UniRule"/>
</dbReference>
<dbReference type="PANTHER" id="PTHR43345">
    <property type="entry name" value="3-ISOPROPYLMALATE DEHYDRATASE SMALL SUBUNIT 2-RELATED-RELATED"/>
    <property type="match status" value="1"/>
</dbReference>
<dbReference type="AlphaFoldDB" id="A0A0M4HVV1"/>
<dbReference type="RefSeq" id="WP_053940557.1">
    <property type="nucleotide sequence ID" value="NZ_CP009254.1"/>
</dbReference>
<geneLocation type="plasmid" evidence="12 13">
    <name>pLeu</name>
</geneLocation>
<keyword evidence="12" id="KW-0614">Plasmid</keyword>
<dbReference type="PANTHER" id="PTHR43345:SF5">
    <property type="entry name" value="3-ISOPROPYLMALATE DEHYDRATASE SMALL SUBUNIT"/>
    <property type="match status" value="1"/>
</dbReference>
<comment type="similarity">
    <text evidence="4 10">Belongs to the LeuD family. LeuD type 1 subfamily.</text>
</comment>
<dbReference type="GO" id="GO:0016853">
    <property type="term" value="F:isomerase activity"/>
    <property type="evidence" value="ECO:0007669"/>
    <property type="project" value="UniProtKB-KW"/>
</dbReference>
<dbReference type="Pfam" id="PF00694">
    <property type="entry name" value="Aconitase_C"/>
    <property type="match status" value="1"/>
</dbReference>
<dbReference type="NCBIfam" id="NF002458">
    <property type="entry name" value="PRK01641.1"/>
    <property type="match status" value="1"/>
</dbReference>
<dbReference type="SUPFAM" id="SSF52016">
    <property type="entry name" value="LeuD/IlvD-like"/>
    <property type="match status" value="1"/>
</dbReference>
<evidence type="ECO:0000256" key="6">
    <source>
        <dbReference type="ARBA" id="ARBA00022430"/>
    </source>
</evidence>
<gene>
    <name evidence="10 12" type="primary">leuD</name>
    <name evidence="12" type="ORF">IX46_03165</name>
</gene>
<dbReference type="OrthoDB" id="9777465at2"/>
<dbReference type="GO" id="GO:0003861">
    <property type="term" value="F:3-isopropylmalate dehydratase activity"/>
    <property type="evidence" value="ECO:0007669"/>
    <property type="project" value="UniProtKB-UniRule"/>
</dbReference>
<proteinExistence type="inferred from homology"/>
<dbReference type="HAMAP" id="MF_01031">
    <property type="entry name" value="LeuD_type1"/>
    <property type="match status" value="1"/>
</dbReference>
<dbReference type="InterPro" id="IPR015928">
    <property type="entry name" value="Aconitase/3IPM_dehydase_swvl"/>
</dbReference>
<dbReference type="EC" id="4.2.1.33" evidence="10"/>
<dbReference type="GO" id="GO:0009316">
    <property type="term" value="C:3-isopropylmalate dehydratase complex"/>
    <property type="evidence" value="ECO:0007669"/>
    <property type="project" value="InterPro"/>
</dbReference>
<evidence type="ECO:0000313" key="13">
    <source>
        <dbReference type="Proteomes" id="UP000066321"/>
    </source>
</evidence>
<name>A0A0M4HVV1_9GAMM</name>
<dbReference type="CDD" id="cd01577">
    <property type="entry name" value="IPMI_Swivel"/>
    <property type="match status" value="1"/>
</dbReference>
<dbReference type="KEGG" id="baph:IX46_03165"/>
<accession>A0A0M4HVV1</accession>
<evidence type="ECO:0000256" key="10">
    <source>
        <dbReference type="HAMAP-Rule" id="MF_01031"/>
    </source>
</evidence>
<feature type="domain" description="Aconitase A/isopropylmalate dehydratase small subunit swivel" evidence="11">
    <location>
        <begin position="4"/>
        <end position="123"/>
    </location>
</feature>
<dbReference type="Proteomes" id="UP000066321">
    <property type="component" value="Plasmid pLeu"/>
</dbReference>
<evidence type="ECO:0000256" key="5">
    <source>
        <dbReference type="ARBA" id="ARBA00011271"/>
    </source>
</evidence>
<sequence length="207" mass="24391">MFKSTKYEGTVVPLNISNIDTDVIIPKQFLQKVNKIGFGQYLFHDWRYLDKNQSNVNPDFILNKKIYENASILLTQDNFGCGSSREHAVWALLDYGFKVIIAPSFSDIFYNNSFNNKLLLIILKKIEVNYLFDLFNKSQNIILSIDLLANKINYKHKSFLFNLNSSQRFYLLNNLDNIDLTMKLHDKIKFYENKIPSFYLKRKIFNS</sequence>
<evidence type="ECO:0000256" key="2">
    <source>
        <dbReference type="ARBA" id="ARBA00002695"/>
    </source>
</evidence>
<evidence type="ECO:0000256" key="8">
    <source>
        <dbReference type="ARBA" id="ARBA00023239"/>
    </source>
</evidence>
<dbReference type="InterPro" id="IPR000573">
    <property type="entry name" value="AconitaseA/IPMdHydase_ssu_swvl"/>
</dbReference>
<dbReference type="Gene3D" id="3.20.19.10">
    <property type="entry name" value="Aconitase, domain 4"/>
    <property type="match status" value="1"/>
</dbReference>
<protein>
    <recommendedName>
        <fullName evidence="10">3-isopropylmalate dehydratase small subunit</fullName>
        <ecNumber evidence="10">4.2.1.33</ecNumber>
    </recommendedName>
    <alternativeName>
        <fullName evidence="10">Alpha-IPM isomerase</fullName>
        <shortName evidence="10">IPMI</shortName>
    </alternativeName>
    <alternativeName>
        <fullName evidence="10">Isopropylmalate isomerase</fullName>
    </alternativeName>
</protein>
<comment type="pathway">
    <text evidence="3 10">Amino-acid biosynthesis; L-leucine biosynthesis; L-leucine from 3-methyl-2-oxobutanoate: step 2/4.</text>
</comment>
<dbReference type="InterPro" id="IPR050075">
    <property type="entry name" value="LeuD"/>
</dbReference>
<evidence type="ECO:0000256" key="7">
    <source>
        <dbReference type="ARBA" id="ARBA00022605"/>
    </source>
</evidence>
<dbReference type="InterPro" id="IPR004431">
    <property type="entry name" value="3-IsopropMal_deHydase_ssu"/>
</dbReference>
<reference evidence="12 13" key="1">
    <citation type="journal article" date="2015" name="J Genomics">
        <title>Whole Genome Sequence of the Soybean Aphid Endosymbiont Buchnera aphidicola and Genetic Differentiation among Biotype-Specific Strains.</title>
        <authorList>
            <person name="Cassone B.J."/>
            <person name="Wenger J.A."/>
            <person name="Michel A.P."/>
        </authorList>
    </citation>
    <scope>NUCLEOTIDE SEQUENCE [LARGE SCALE GENOMIC DNA]</scope>
    <source>
        <strain evidence="12 13">BAg</strain>
        <plasmid evidence="12 13">pLeu</plasmid>
    </source>
</reference>
<evidence type="ECO:0000259" key="11">
    <source>
        <dbReference type="Pfam" id="PF00694"/>
    </source>
</evidence>
<keyword evidence="7 10" id="KW-0028">Amino-acid biosynthesis</keyword>
<organism evidence="12 13">
    <name type="scientific">Buchnera aphidicola</name>
    <name type="common">Aphis glycines</name>
    <dbReference type="NCBI Taxonomy" id="1265350"/>
    <lineage>
        <taxon>Bacteria</taxon>
        <taxon>Pseudomonadati</taxon>
        <taxon>Pseudomonadota</taxon>
        <taxon>Gammaproteobacteria</taxon>
        <taxon>Enterobacterales</taxon>
        <taxon>Erwiniaceae</taxon>
        <taxon>Buchnera</taxon>
    </lineage>
</organism>
<keyword evidence="8 10" id="KW-0456">Lyase</keyword>
<dbReference type="UniPathway" id="UPA00048">
    <property type="reaction ID" value="UER00071"/>
</dbReference>
<comment type="function">
    <text evidence="2 10">Catalyzes the isomerization between 2-isopropylmalate and 3-isopropylmalate, via the formation of 2-isopropylmaleate.</text>
</comment>